<dbReference type="AlphaFoldDB" id="A0A6I4IXH9"/>
<accession>A0A6I4IXH9</accession>
<name>A0A6I4IXH9_9SPHN</name>
<keyword evidence="4" id="KW-1185">Reference proteome</keyword>
<evidence type="ECO:0000313" key="3">
    <source>
        <dbReference type="EMBL" id="MVO76805.1"/>
    </source>
</evidence>
<dbReference type="Proteomes" id="UP000441389">
    <property type="component" value="Unassembled WGS sequence"/>
</dbReference>
<dbReference type="PANTHER" id="PTHR37951:SF1">
    <property type="entry name" value="TYPE VI SECRETION SYSTEM COMPONENT TSSA1"/>
    <property type="match status" value="1"/>
</dbReference>
<sequence>MAQGAWLIDEETRQAILAPIDDSVGIDGREDEGDAGELLRDIRSQRKALIRQEQAAAMGESPADEGLDWDGLSTQAQDYLSRFGKDLEPMAALLEAQVRIDGPLGLAEAMTLLADLVEAFWDRGLYPAEDEDGVETRFQPLSGVSGGSSDRDGALIQPVRRMELGRAGGESLRYLDKVKADMLMASAQIGSPDQKAAKTDEADAAYRMLEALARRISRADLEGTAQALGEAEASWRRAIGFISEQTKPRFPAASKLSDELQAIREWLGSLIAKSPEAAGGRDSANESAATAEAGESPALDGQADSAAMLSGRIGRREDALRAVSMAADYFVTHEPLSPIGQTLREVDRRARMSLHDYLAELIPDESARDDFYWRSGIRPPSQQAYGDTSYGEESE</sequence>
<evidence type="ECO:0000259" key="2">
    <source>
        <dbReference type="Pfam" id="PF06812"/>
    </source>
</evidence>
<evidence type="ECO:0000313" key="4">
    <source>
        <dbReference type="Proteomes" id="UP000441389"/>
    </source>
</evidence>
<dbReference type="InterPro" id="IPR017740">
    <property type="entry name" value="TssA-like"/>
</dbReference>
<dbReference type="EMBL" id="WQMS01000001">
    <property type="protein sequence ID" value="MVO76805.1"/>
    <property type="molecule type" value="Genomic_DNA"/>
</dbReference>
<dbReference type="InterPro" id="IPR010657">
    <property type="entry name" value="ImpA_N"/>
</dbReference>
<gene>
    <name evidence="3" type="ORF">GON01_02465</name>
</gene>
<feature type="domain" description="ImpA N-terminal" evidence="2">
    <location>
        <begin position="31"/>
        <end position="143"/>
    </location>
</feature>
<comment type="caution">
    <text evidence="3">The sequence shown here is derived from an EMBL/GenBank/DDBJ whole genome shotgun (WGS) entry which is preliminary data.</text>
</comment>
<organism evidence="3 4">
    <name type="scientific">Sphingomonas horti</name>
    <dbReference type="NCBI Taxonomy" id="2682842"/>
    <lineage>
        <taxon>Bacteria</taxon>
        <taxon>Pseudomonadati</taxon>
        <taxon>Pseudomonadota</taxon>
        <taxon>Alphaproteobacteria</taxon>
        <taxon>Sphingomonadales</taxon>
        <taxon>Sphingomonadaceae</taxon>
        <taxon>Sphingomonas</taxon>
    </lineage>
</organism>
<feature type="region of interest" description="Disordered" evidence="1">
    <location>
        <begin position="275"/>
        <end position="303"/>
    </location>
</feature>
<protein>
    <recommendedName>
        <fullName evidence="2">ImpA N-terminal domain-containing protein</fullName>
    </recommendedName>
</protein>
<proteinExistence type="predicted"/>
<dbReference type="Pfam" id="PF06812">
    <property type="entry name" value="ImpA_N"/>
    <property type="match status" value="1"/>
</dbReference>
<feature type="region of interest" description="Disordered" evidence="1">
    <location>
        <begin position="373"/>
        <end position="395"/>
    </location>
</feature>
<evidence type="ECO:0000256" key="1">
    <source>
        <dbReference type="SAM" id="MobiDB-lite"/>
    </source>
</evidence>
<reference evidence="3 4" key="1">
    <citation type="submission" date="2019-12" db="EMBL/GenBank/DDBJ databases">
        <authorList>
            <person name="Huq M.A."/>
        </authorList>
    </citation>
    <scope>NUCLEOTIDE SEQUENCE [LARGE SCALE GENOMIC DNA]</scope>
    <source>
        <strain evidence="3 4">MAH-20</strain>
    </source>
</reference>
<dbReference type="PANTHER" id="PTHR37951">
    <property type="entry name" value="CYTOPLASMIC PROTEIN-RELATED"/>
    <property type="match status" value="1"/>
</dbReference>